<dbReference type="OrthoDB" id="9796919at2"/>
<dbReference type="Proteomes" id="UP000315577">
    <property type="component" value="Unassembled WGS sequence"/>
</dbReference>
<comment type="function">
    <text evidence="3">Acetylates the N-terminal alanine of ribosomal protein bS18.</text>
</comment>
<keyword evidence="5" id="KW-0689">Ribosomal protein</keyword>
<dbReference type="Gene3D" id="3.40.630.30">
    <property type="match status" value="1"/>
</dbReference>
<dbReference type="PANTHER" id="PTHR43420">
    <property type="entry name" value="ACETYLTRANSFERASE"/>
    <property type="match status" value="1"/>
</dbReference>
<dbReference type="RefSeq" id="WP_132962181.1">
    <property type="nucleotide sequence ID" value="NZ_SMAH01000005.1"/>
</dbReference>
<name>A0A4R3LFL4_9BURK</name>
<evidence type="ECO:0000256" key="2">
    <source>
        <dbReference type="ARBA" id="ARBA00023315"/>
    </source>
</evidence>
<dbReference type="Pfam" id="PF00583">
    <property type="entry name" value="Acetyltransf_1"/>
    <property type="match status" value="1"/>
</dbReference>
<keyword evidence="2 3" id="KW-0012">Acyltransferase</keyword>
<feature type="active site" description="Proton donor" evidence="3">
    <location>
        <position position="152"/>
    </location>
</feature>
<evidence type="ECO:0000313" key="5">
    <source>
        <dbReference type="EMBL" id="TCS98300.1"/>
    </source>
</evidence>
<dbReference type="CDD" id="cd04301">
    <property type="entry name" value="NAT_SF"/>
    <property type="match status" value="1"/>
</dbReference>
<reference evidence="5 7" key="1">
    <citation type="submission" date="2019-03" db="EMBL/GenBank/DDBJ databases">
        <title>Genomic Encyclopedia of Type Strains, Phase IV (KMG-IV): sequencing the most valuable type-strain genomes for metagenomic binning, comparative biology and taxonomic classification.</title>
        <authorList>
            <person name="Goeker M."/>
        </authorList>
    </citation>
    <scope>NUCLEOTIDE SEQUENCE [LARGE SCALE GENOMIC DNA]</scope>
    <source>
        <strain evidence="5 7">DSM 12034</strain>
    </source>
</reference>
<dbReference type="HAMAP" id="MF_02210">
    <property type="entry name" value="RimI"/>
    <property type="match status" value="1"/>
</dbReference>
<evidence type="ECO:0000313" key="8">
    <source>
        <dbReference type="Proteomes" id="UP000315577"/>
    </source>
</evidence>
<feature type="binding site" evidence="3">
    <location>
        <position position="145"/>
    </location>
    <ligand>
        <name>acetyl-CoA</name>
        <dbReference type="ChEBI" id="CHEBI:57288"/>
    </ligand>
</feature>
<sequence length="201" mass="22556">MDTPAEPLPCPAPAPLAARLCWRALTAADVPAVVEVEKTAHAHPWRARHFEDSLAAGYWMRLLALRPDAGADPPHWVHSPTTPEGHWLLGYLVAMPGVDEGHLLDVTVAPTHQRQGWGRWLLHALAHWGRAQRYAHLWLEVRRSNAPARALYQRCGWVEVGVRKNYYPDTAQRREDAIVMRLDMGEHCAPTTVRSNPTACP</sequence>
<comment type="similarity">
    <text evidence="3">Belongs to the acetyltransferase family. RimI subfamily.</text>
</comment>
<evidence type="ECO:0000313" key="6">
    <source>
        <dbReference type="EMBL" id="TSE21809.1"/>
    </source>
</evidence>
<keyword evidence="5" id="KW-0687">Ribonucleoprotein</keyword>
<dbReference type="PROSITE" id="PS51186">
    <property type="entry name" value="GNAT"/>
    <property type="match status" value="1"/>
</dbReference>
<feature type="domain" description="N-acetyltransferase" evidence="4">
    <location>
        <begin position="20"/>
        <end position="185"/>
    </location>
</feature>
<dbReference type="InterPro" id="IPR050680">
    <property type="entry name" value="YpeA/RimI_acetyltransf"/>
</dbReference>
<protein>
    <recommendedName>
        <fullName evidence="3">[Ribosomal protein bS18]-alanine N-acetyltransferase</fullName>
        <ecNumber evidence="3">2.3.1.266</ecNumber>
    </recommendedName>
</protein>
<proteinExistence type="inferred from homology"/>
<organism evidence="5 7">
    <name type="scientific">Tepidimonas ignava</name>
    <dbReference type="NCBI Taxonomy" id="114249"/>
    <lineage>
        <taxon>Bacteria</taxon>
        <taxon>Pseudomonadati</taxon>
        <taxon>Pseudomonadota</taxon>
        <taxon>Betaproteobacteria</taxon>
        <taxon>Burkholderiales</taxon>
        <taxon>Tepidimonas</taxon>
    </lineage>
</organism>
<keyword evidence="8" id="KW-1185">Reference proteome</keyword>
<keyword evidence="3" id="KW-0963">Cytoplasm</keyword>
<comment type="subcellular location">
    <subcellularLocation>
        <location evidence="3">Cytoplasm</location>
    </subcellularLocation>
</comment>
<dbReference type="PANTHER" id="PTHR43420:SF44">
    <property type="entry name" value="ACETYLTRANSFERASE YPEA"/>
    <property type="match status" value="1"/>
</dbReference>
<evidence type="ECO:0000313" key="7">
    <source>
        <dbReference type="Proteomes" id="UP000295536"/>
    </source>
</evidence>
<reference evidence="6 8" key="2">
    <citation type="submission" date="2019-07" db="EMBL/GenBank/DDBJ databases">
        <title>Tepidimonas ignava SPS-1037 draft genome.</title>
        <authorList>
            <person name="Da Costa M.S."/>
            <person name="Froufe H.J.C."/>
            <person name="Egas C."/>
            <person name="Albuquerque L."/>
        </authorList>
    </citation>
    <scope>NUCLEOTIDE SEQUENCE [LARGE SCALE GENOMIC DNA]</scope>
    <source>
        <strain evidence="6 8">SPS-1037</strain>
    </source>
</reference>
<dbReference type="SUPFAM" id="SSF55729">
    <property type="entry name" value="Acyl-CoA N-acyltransferases (Nat)"/>
    <property type="match status" value="1"/>
</dbReference>
<keyword evidence="1 3" id="KW-0808">Transferase</keyword>
<comment type="caution">
    <text evidence="5">The sequence shown here is derived from an EMBL/GenBank/DDBJ whole genome shotgun (WGS) entry which is preliminary data.</text>
</comment>
<dbReference type="InterPro" id="IPR016181">
    <property type="entry name" value="Acyl_CoA_acyltransferase"/>
</dbReference>
<dbReference type="InterPro" id="IPR043690">
    <property type="entry name" value="RimI"/>
</dbReference>
<feature type="active site" description="Proton acceptor" evidence="3">
    <location>
        <position position="140"/>
    </location>
</feature>
<evidence type="ECO:0000259" key="4">
    <source>
        <dbReference type="PROSITE" id="PS51186"/>
    </source>
</evidence>
<dbReference type="AlphaFoldDB" id="A0A4R3LFL4"/>
<evidence type="ECO:0000256" key="1">
    <source>
        <dbReference type="ARBA" id="ARBA00022679"/>
    </source>
</evidence>
<comment type="caution">
    <text evidence="3">Lacks conserved residue(s) required for the propagation of feature annotation.</text>
</comment>
<dbReference type="InterPro" id="IPR000182">
    <property type="entry name" value="GNAT_dom"/>
</dbReference>
<dbReference type="GO" id="GO:0005840">
    <property type="term" value="C:ribosome"/>
    <property type="evidence" value="ECO:0007669"/>
    <property type="project" value="UniProtKB-KW"/>
</dbReference>
<dbReference type="EMBL" id="VJNC01000009">
    <property type="protein sequence ID" value="TSE21809.1"/>
    <property type="molecule type" value="Genomic_DNA"/>
</dbReference>
<gene>
    <name evidence="3 6" type="primary">rimI</name>
    <name evidence="5" type="ORF">EDC36_10556</name>
    <name evidence="6" type="ORF">Tigna_01536</name>
</gene>
<dbReference type="GO" id="GO:0008999">
    <property type="term" value="F:protein-N-terminal-alanine acetyltransferase activity"/>
    <property type="evidence" value="ECO:0007669"/>
    <property type="project" value="UniProtKB-UniRule"/>
</dbReference>
<accession>A0A4R3LFL4</accession>
<evidence type="ECO:0000256" key="3">
    <source>
        <dbReference type="HAMAP-Rule" id="MF_02210"/>
    </source>
</evidence>
<comment type="catalytic activity">
    <reaction evidence="3">
        <text>N-terminal L-alanyl-[ribosomal protein bS18] + acetyl-CoA = N-terminal N(alpha)-acetyl-L-alanyl-[ribosomal protein bS18] + CoA + H(+)</text>
        <dbReference type="Rhea" id="RHEA:43756"/>
        <dbReference type="Rhea" id="RHEA-COMP:10676"/>
        <dbReference type="Rhea" id="RHEA-COMP:10677"/>
        <dbReference type="ChEBI" id="CHEBI:15378"/>
        <dbReference type="ChEBI" id="CHEBI:57287"/>
        <dbReference type="ChEBI" id="CHEBI:57288"/>
        <dbReference type="ChEBI" id="CHEBI:64718"/>
        <dbReference type="ChEBI" id="CHEBI:83683"/>
        <dbReference type="EC" id="2.3.1.266"/>
    </reaction>
</comment>
<dbReference type="Proteomes" id="UP000295536">
    <property type="component" value="Unassembled WGS sequence"/>
</dbReference>
<dbReference type="EC" id="2.3.1.266" evidence="3"/>
<dbReference type="GO" id="GO:0005737">
    <property type="term" value="C:cytoplasm"/>
    <property type="evidence" value="ECO:0007669"/>
    <property type="project" value="UniProtKB-SubCell"/>
</dbReference>
<dbReference type="EMBL" id="SMAH01000005">
    <property type="protein sequence ID" value="TCS98300.1"/>
    <property type="molecule type" value="Genomic_DNA"/>
</dbReference>